<reference evidence="2" key="1">
    <citation type="submission" date="2023-07" db="EMBL/GenBank/DDBJ databases">
        <title>Chryseobacterium sp. GMJ5 Genome sequencing and assembly.</title>
        <authorList>
            <person name="Jung Y."/>
        </authorList>
    </citation>
    <scope>NUCLEOTIDE SEQUENCE [LARGE SCALE GENOMIC DNA]</scope>
    <source>
        <strain evidence="2">GMJ5</strain>
    </source>
</reference>
<dbReference type="EMBL" id="JAOTEN010000002">
    <property type="protein sequence ID" value="MCU7614294.1"/>
    <property type="molecule type" value="Genomic_DNA"/>
</dbReference>
<protein>
    <submittedName>
        <fullName evidence="1">Virulence RhuM family protein</fullName>
    </submittedName>
</protein>
<dbReference type="InterPro" id="IPR011204">
    <property type="entry name" value="Virulence_RhuM-like"/>
</dbReference>
<dbReference type="PANTHER" id="PTHR35810:SF1">
    <property type="entry name" value="CYTOPLASMIC PROTEIN"/>
    <property type="match status" value="1"/>
</dbReference>
<dbReference type="PIRSF" id="PIRSF015268">
    <property type="entry name" value="Virulence_RhuM"/>
    <property type="match status" value="1"/>
</dbReference>
<comment type="caution">
    <text evidence="1">The sequence shown here is derived from an EMBL/GenBank/DDBJ whole genome shotgun (WGS) entry which is preliminary data.</text>
</comment>
<dbReference type="RefSeq" id="WP_262990190.1">
    <property type="nucleotide sequence ID" value="NZ_JAOTEN010000002.1"/>
</dbReference>
<gene>
    <name evidence="1" type="ORF">N0B16_07580</name>
</gene>
<evidence type="ECO:0000313" key="1">
    <source>
        <dbReference type="EMBL" id="MCU7614294.1"/>
    </source>
</evidence>
<dbReference type="Proteomes" id="UP001208114">
    <property type="component" value="Unassembled WGS sequence"/>
</dbReference>
<name>A0ABT2VXD0_9FLAO</name>
<proteinExistence type="predicted"/>
<accession>A0ABT2VXD0</accession>
<dbReference type="PANTHER" id="PTHR35810">
    <property type="entry name" value="CYTOPLASMIC PROTEIN-RELATED"/>
    <property type="match status" value="1"/>
</dbReference>
<sequence length="381" mass="44245">MDSQENYSNFIFYQSDNGNTNIQVIVDNKTETIWVTQKSMSEIFNVDRSVITKHLQNIYAEGELDLESTSAKIAQVQNEGGREVKRKIDFYNLDVIISVGYRVNSYKATQFRKWATSVLKDYMIKGFALDDERLKQGNKMFGKDYFSELLERIREIRSSERLFYQKITDIYATAIDYDAHSPITQEFYATVQNKLHWAIHNHTAAELVKLRANANKENMGLTSWKNEKKGGKILKTDVHIAKNYLTEDEIRELNMLITMYLDFADSMARRNKALRMVDWIKRLDSFLEFNEYNILKDSGKVSASIAKKTAESEYEKFRVIQDIEYKSDFDKVVDEIKTTGKVPSKSHFSISGFLKQAEQENELSDFDKKLKKGLGFDPNAE</sequence>
<keyword evidence="2" id="KW-1185">Reference proteome</keyword>
<evidence type="ECO:0000313" key="2">
    <source>
        <dbReference type="Proteomes" id="UP001208114"/>
    </source>
</evidence>
<dbReference type="Pfam" id="PF13310">
    <property type="entry name" value="Virulence_RhuM"/>
    <property type="match status" value="1"/>
</dbReference>
<organism evidence="1 2">
    <name type="scientific">Chryseobacterium gilvum</name>
    <dbReference type="NCBI Taxonomy" id="2976534"/>
    <lineage>
        <taxon>Bacteria</taxon>
        <taxon>Pseudomonadati</taxon>
        <taxon>Bacteroidota</taxon>
        <taxon>Flavobacteriia</taxon>
        <taxon>Flavobacteriales</taxon>
        <taxon>Weeksellaceae</taxon>
        <taxon>Chryseobacterium group</taxon>
        <taxon>Chryseobacterium</taxon>
    </lineage>
</organism>